<evidence type="ECO:0000313" key="1">
    <source>
        <dbReference type="EMBL" id="VAW87232.1"/>
    </source>
</evidence>
<dbReference type="EMBL" id="UOFO01000114">
    <property type="protein sequence ID" value="VAW87232.1"/>
    <property type="molecule type" value="Genomic_DNA"/>
</dbReference>
<reference evidence="1" key="1">
    <citation type="submission" date="2018-06" db="EMBL/GenBank/DDBJ databases">
        <authorList>
            <person name="Zhirakovskaya E."/>
        </authorList>
    </citation>
    <scope>NUCLEOTIDE SEQUENCE</scope>
</reference>
<organism evidence="1">
    <name type="scientific">hydrothermal vent metagenome</name>
    <dbReference type="NCBI Taxonomy" id="652676"/>
    <lineage>
        <taxon>unclassified sequences</taxon>
        <taxon>metagenomes</taxon>
        <taxon>ecological metagenomes</taxon>
    </lineage>
</organism>
<name>A0A3B0ZIN6_9ZZZZ</name>
<protein>
    <submittedName>
        <fullName evidence="1">Uncharacterized protein</fullName>
    </submittedName>
</protein>
<sequence>MSTPASNITIDRLRGLIGIRVEYDGSACEIIEVLEDGPSLILQDCEDRPTIQADQYGEAHRRVPTTRTVPILCPDQHDWSPTFLGLNLLGDISTS</sequence>
<proteinExistence type="predicted"/>
<gene>
    <name evidence="1" type="ORF">MNBD_GAMMA16-841</name>
</gene>
<dbReference type="AlphaFoldDB" id="A0A3B0ZIN6"/>
<accession>A0A3B0ZIN6</accession>